<dbReference type="AlphaFoldDB" id="A0A161XWX9"/>
<dbReference type="OrthoDB" id="693945at2759"/>
<reference evidence="3" key="2">
    <citation type="submission" date="2022-03" db="EMBL/GenBank/DDBJ databases">
        <title>Draft title - Genomic analysis of global carrot germplasm unveils the trajectory of domestication and the origin of high carotenoid orange carrot.</title>
        <authorList>
            <person name="Iorizzo M."/>
            <person name="Ellison S."/>
            <person name="Senalik D."/>
            <person name="Macko-Podgorni A."/>
            <person name="Grzebelus D."/>
            <person name="Bostan H."/>
            <person name="Rolling W."/>
            <person name="Curaba J."/>
            <person name="Simon P."/>
        </authorList>
    </citation>
    <scope>NUCLEOTIDE SEQUENCE</scope>
    <source>
        <tissue evidence="3">Leaf</tissue>
    </source>
</reference>
<protein>
    <submittedName>
        <fullName evidence="2">Uncharacterized protein</fullName>
    </submittedName>
</protein>
<evidence type="ECO:0000313" key="2">
    <source>
        <dbReference type="EMBL" id="KZN01097.1"/>
    </source>
</evidence>
<dbReference type="PANTHER" id="PTHR33052">
    <property type="entry name" value="DUF4228 DOMAIN PROTEIN-RELATED"/>
    <property type="match status" value="1"/>
</dbReference>
<keyword evidence="4" id="KW-1185">Reference proteome</keyword>
<evidence type="ECO:0000256" key="1">
    <source>
        <dbReference type="SAM" id="MobiDB-lite"/>
    </source>
</evidence>
<gene>
    <name evidence="2" type="ORF">DCAR_009851</name>
    <name evidence="3" type="ORF">DCAR_0311120</name>
</gene>
<proteinExistence type="predicted"/>
<feature type="region of interest" description="Disordered" evidence="1">
    <location>
        <begin position="148"/>
        <end position="167"/>
    </location>
</feature>
<dbReference type="EMBL" id="LNRQ01000003">
    <property type="protein sequence ID" value="KZN01097.1"/>
    <property type="molecule type" value="Genomic_DNA"/>
</dbReference>
<dbReference type="Pfam" id="PF14009">
    <property type="entry name" value="PADRE"/>
    <property type="match status" value="1"/>
</dbReference>
<dbReference type="KEGG" id="dcr:108211540"/>
<dbReference type="Gramene" id="KZN01097">
    <property type="protein sequence ID" value="KZN01097"/>
    <property type="gene ID" value="DCAR_009851"/>
</dbReference>
<organism evidence="2">
    <name type="scientific">Daucus carota subsp. sativus</name>
    <name type="common">Carrot</name>
    <dbReference type="NCBI Taxonomy" id="79200"/>
    <lineage>
        <taxon>Eukaryota</taxon>
        <taxon>Viridiplantae</taxon>
        <taxon>Streptophyta</taxon>
        <taxon>Embryophyta</taxon>
        <taxon>Tracheophyta</taxon>
        <taxon>Spermatophyta</taxon>
        <taxon>Magnoliopsida</taxon>
        <taxon>eudicotyledons</taxon>
        <taxon>Gunneridae</taxon>
        <taxon>Pentapetalae</taxon>
        <taxon>asterids</taxon>
        <taxon>campanulids</taxon>
        <taxon>Apiales</taxon>
        <taxon>Apiaceae</taxon>
        <taxon>Apioideae</taxon>
        <taxon>Scandiceae</taxon>
        <taxon>Daucinae</taxon>
        <taxon>Daucus</taxon>
        <taxon>Daucus sect. Daucus</taxon>
    </lineage>
</organism>
<dbReference type="OMA" id="DHANANH"/>
<evidence type="ECO:0000313" key="4">
    <source>
        <dbReference type="Proteomes" id="UP000077755"/>
    </source>
</evidence>
<dbReference type="EMBL" id="CP093345">
    <property type="protein sequence ID" value="WOG91865.1"/>
    <property type="molecule type" value="Genomic_DNA"/>
</dbReference>
<dbReference type="InterPro" id="IPR025322">
    <property type="entry name" value="PADRE_dom"/>
</dbReference>
<dbReference type="STRING" id="79200.A0A161XWX9"/>
<sequence length="205" mass="22362">MGACFSTWIIMDSNHNLNLSSTSSANVITLDGQLRQFPIPLTVSQLLQQIDSVSVSVSESENFICNSDGLYYDEHIQAMDLTEELLSGQIYFVLPNSKLQYPLSASDMAALAVKASTAISSITKNNQPSSKSQIAPIDLSIQSPISQAAAKKNHTSDKQAGSGLGISRCGSMRKIQRYSTRRAKLAARSFRRLTTIHEVSDLQAY</sequence>
<evidence type="ECO:0000313" key="3">
    <source>
        <dbReference type="EMBL" id="WOG91865.1"/>
    </source>
</evidence>
<name>A0A161XWX9_DAUCS</name>
<reference evidence="2" key="1">
    <citation type="journal article" date="2016" name="Nat. Genet.">
        <title>A high-quality carrot genome assembly provides new insights into carotenoid accumulation and asterid genome evolution.</title>
        <authorList>
            <person name="Iorizzo M."/>
            <person name="Ellison S."/>
            <person name="Senalik D."/>
            <person name="Zeng P."/>
            <person name="Satapoomin P."/>
            <person name="Huang J."/>
            <person name="Bowman M."/>
            <person name="Iovene M."/>
            <person name="Sanseverino W."/>
            <person name="Cavagnaro P."/>
            <person name="Yildiz M."/>
            <person name="Macko-Podgorni A."/>
            <person name="Moranska E."/>
            <person name="Grzebelus E."/>
            <person name="Grzebelus D."/>
            <person name="Ashrafi H."/>
            <person name="Zheng Z."/>
            <person name="Cheng S."/>
            <person name="Spooner D."/>
            <person name="Van Deynze A."/>
            <person name="Simon P."/>
        </authorList>
    </citation>
    <scope>NUCLEOTIDE SEQUENCE [LARGE SCALE GENOMIC DNA]</scope>
    <source>
        <tissue evidence="2">Leaf</tissue>
    </source>
</reference>
<dbReference type="Proteomes" id="UP000077755">
    <property type="component" value="Chromosome 3"/>
</dbReference>
<accession>A0A161XWX9</accession>